<dbReference type="InterPro" id="IPR013216">
    <property type="entry name" value="Methyltransf_11"/>
</dbReference>
<protein>
    <recommendedName>
        <fullName evidence="1">Methyltransferase type 11 domain-containing protein</fullName>
    </recommendedName>
</protein>
<evidence type="ECO:0000313" key="2">
    <source>
        <dbReference type="EMBL" id="GAI27940.1"/>
    </source>
</evidence>
<dbReference type="Gene3D" id="3.40.50.150">
    <property type="entry name" value="Vaccinia Virus protein VP39"/>
    <property type="match status" value="1"/>
</dbReference>
<dbReference type="AlphaFoldDB" id="X1NMB9"/>
<comment type="caution">
    <text evidence="2">The sequence shown here is derived from an EMBL/GenBank/DDBJ whole genome shotgun (WGS) entry which is preliminary data.</text>
</comment>
<feature type="domain" description="Methyltransferase type 11" evidence="1">
    <location>
        <begin position="4"/>
        <end position="53"/>
    </location>
</feature>
<dbReference type="GO" id="GO:0008757">
    <property type="term" value="F:S-adenosylmethionine-dependent methyltransferase activity"/>
    <property type="evidence" value="ECO:0007669"/>
    <property type="project" value="InterPro"/>
</dbReference>
<proteinExistence type="predicted"/>
<dbReference type="InterPro" id="IPR029063">
    <property type="entry name" value="SAM-dependent_MTases_sf"/>
</dbReference>
<sequence>TVALLQGMGETLPFRSCFFDKVMCKGALDHFMSPSKTMEEISRVLKPEGEMIIAIANFESLGFRIGKKVVRLKMVFGGKAEEQITPWVLPVDHTYKFDYQSLYNLVKANFQIKSIKGISLLWGVPWWGSILSSLPKPICYGILGALDKAARLFPSLADIIVVKGVPFSECK</sequence>
<evidence type="ECO:0000259" key="1">
    <source>
        <dbReference type="Pfam" id="PF08241"/>
    </source>
</evidence>
<organism evidence="2">
    <name type="scientific">marine sediment metagenome</name>
    <dbReference type="NCBI Taxonomy" id="412755"/>
    <lineage>
        <taxon>unclassified sequences</taxon>
        <taxon>metagenomes</taxon>
        <taxon>ecological metagenomes</taxon>
    </lineage>
</organism>
<dbReference type="EMBL" id="BARV01016517">
    <property type="protein sequence ID" value="GAI27940.1"/>
    <property type="molecule type" value="Genomic_DNA"/>
</dbReference>
<gene>
    <name evidence="2" type="ORF">S06H3_28326</name>
</gene>
<reference evidence="2" key="1">
    <citation type="journal article" date="2014" name="Front. Microbiol.">
        <title>High frequency of phylogenetically diverse reductive dehalogenase-homologous genes in deep subseafloor sedimentary metagenomes.</title>
        <authorList>
            <person name="Kawai M."/>
            <person name="Futagami T."/>
            <person name="Toyoda A."/>
            <person name="Takaki Y."/>
            <person name="Nishi S."/>
            <person name="Hori S."/>
            <person name="Arai W."/>
            <person name="Tsubouchi T."/>
            <person name="Morono Y."/>
            <person name="Uchiyama I."/>
            <person name="Ito T."/>
            <person name="Fujiyama A."/>
            <person name="Inagaki F."/>
            <person name="Takami H."/>
        </authorList>
    </citation>
    <scope>NUCLEOTIDE SEQUENCE</scope>
    <source>
        <strain evidence="2">Expedition CK06-06</strain>
    </source>
</reference>
<dbReference type="SUPFAM" id="SSF53335">
    <property type="entry name" value="S-adenosyl-L-methionine-dependent methyltransferases"/>
    <property type="match status" value="1"/>
</dbReference>
<name>X1NMB9_9ZZZZ</name>
<accession>X1NMB9</accession>
<dbReference type="Pfam" id="PF08241">
    <property type="entry name" value="Methyltransf_11"/>
    <property type="match status" value="1"/>
</dbReference>
<feature type="non-terminal residue" evidence="2">
    <location>
        <position position="1"/>
    </location>
</feature>